<dbReference type="Gene3D" id="3.30.450.20">
    <property type="entry name" value="PAS domain"/>
    <property type="match status" value="1"/>
</dbReference>
<comment type="caution">
    <text evidence="12">The sequence shown here is derived from an EMBL/GenBank/DDBJ whole genome shotgun (WGS) entry which is preliminary data.</text>
</comment>
<protein>
    <recommendedName>
        <fullName evidence="2">histidine kinase</fullName>
        <ecNumber evidence="2">2.7.13.3</ecNumber>
    </recommendedName>
</protein>
<dbReference type="Gene3D" id="1.10.287.130">
    <property type="match status" value="1"/>
</dbReference>
<feature type="modified residue" description="4-aspartylphosphate" evidence="7">
    <location>
        <position position="60"/>
    </location>
</feature>
<dbReference type="RefSeq" id="WP_256029710.1">
    <property type="nucleotide sequence ID" value="NZ_JAHLKM010000011.1"/>
</dbReference>
<feature type="domain" description="Histidine kinase" evidence="8">
    <location>
        <begin position="282"/>
        <end position="470"/>
    </location>
</feature>
<evidence type="ECO:0000259" key="10">
    <source>
        <dbReference type="PROSITE" id="PS50112"/>
    </source>
</evidence>
<feature type="domain" description="Response regulatory" evidence="9">
    <location>
        <begin position="9"/>
        <end position="125"/>
    </location>
</feature>
<dbReference type="PROSITE" id="PS50110">
    <property type="entry name" value="RESPONSE_REGULATORY"/>
    <property type="match status" value="1"/>
</dbReference>
<evidence type="ECO:0000313" key="13">
    <source>
        <dbReference type="Proteomes" id="UP001139494"/>
    </source>
</evidence>
<evidence type="ECO:0000259" key="9">
    <source>
        <dbReference type="PROSITE" id="PS50110"/>
    </source>
</evidence>
<dbReference type="InterPro" id="IPR000700">
    <property type="entry name" value="PAS-assoc_C"/>
</dbReference>
<dbReference type="SMART" id="SM00448">
    <property type="entry name" value="REC"/>
    <property type="match status" value="1"/>
</dbReference>
<dbReference type="Pfam" id="PF08447">
    <property type="entry name" value="PAS_3"/>
    <property type="match status" value="1"/>
</dbReference>
<evidence type="ECO:0000313" key="12">
    <source>
        <dbReference type="EMBL" id="MCQ4333683.1"/>
    </source>
</evidence>
<evidence type="ECO:0000259" key="11">
    <source>
        <dbReference type="PROSITE" id="PS50113"/>
    </source>
</evidence>
<feature type="domain" description="PAC" evidence="11">
    <location>
        <begin position="221"/>
        <end position="271"/>
    </location>
</feature>
<dbReference type="SMART" id="SM00091">
    <property type="entry name" value="PAS"/>
    <property type="match status" value="1"/>
</dbReference>
<keyword evidence="5" id="KW-0418">Kinase</keyword>
<dbReference type="InterPro" id="IPR003661">
    <property type="entry name" value="HisK_dim/P_dom"/>
</dbReference>
<dbReference type="CDD" id="cd00130">
    <property type="entry name" value="PAS"/>
    <property type="match status" value="1"/>
</dbReference>
<dbReference type="PROSITE" id="PS50113">
    <property type="entry name" value="PAC"/>
    <property type="match status" value="1"/>
</dbReference>
<dbReference type="Proteomes" id="UP001139494">
    <property type="component" value="Unassembled WGS sequence"/>
</dbReference>
<dbReference type="InterPro" id="IPR005467">
    <property type="entry name" value="His_kinase_dom"/>
</dbReference>
<dbReference type="CDD" id="cd00075">
    <property type="entry name" value="HATPase"/>
    <property type="match status" value="1"/>
</dbReference>
<dbReference type="InterPro" id="IPR050736">
    <property type="entry name" value="Sensor_HK_Regulatory"/>
</dbReference>
<reference evidence="12" key="1">
    <citation type="journal article" date="2023" name="Front. Microbiol.">
        <title>Genomic-based phylogenetic and metabolic analyses of the genus Natronomonas, and description of Natronomonas aquatica sp. nov.</title>
        <authorList>
            <person name="Garcia-Roldan A."/>
            <person name="Duran-Viseras A."/>
            <person name="de la Haba R.R."/>
            <person name="Corral P."/>
            <person name="Sanchez-Porro C."/>
            <person name="Ventosa A."/>
        </authorList>
    </citation>
    <scope>NUCLEOTIDE SEQUENCE</scope>
    <source>
        <strain evidence="12">F2-12</strain>
    </source>
</reference>
<dbReference type="InterPro" id="IPR003594">
    <property type="entry name" value="HATPase_dom"/>
</dbReference>
<dbReference type="PROSITE" id="PS50112">
    <property type="entry name" value="PAS"/>
    <property type="match status" value="1"/>
</dbReference>
<dbReference type="CDD" id="cd00082">
    <property type="entry name" value="HisKA"/>
    <property type="match status" value="1"/>
</dbReference>
<evidence type="ECO:0000256" key="6">
    <source>
        <dbReference type="ARBA" id="ARBA00023012"/>
    </source>
</evidence>
<gene>
    <name evidence="12" type="ORF">KM295_09375</name>
</gene>
<dbReference type="InterPro" id="IPR001789">
    <property type="entry name" value="Sig_transdc_resp-reg_receiver"/>
</dbReference>
<evidence type="ECO:0000256" key="5">
    <source>
        <dbReference type="ARBA" id="ARBA00022777"/>
    </source>
</evidence>
<dbReference type="SMART" id="SM00387">
    <property type="entry name" value="HATPase_c"/>
    <property type="match status" value="1"/>
</dbReference>
<accession>A0A9R1CR84</accession>
<sequence>MGVTTDPARVLYVDDDPSFTEMLSTVLERETDCLVIETARDAETGLETVREEPIDCVVSDYSMPGTDGLEFLHSVREEDDELPFLLLTGRGNEEIASEAISAGVTDYIQKQGGTDHYSLLANRITNAVEQYRAGQKLERRNEELERVKNRFQSFLKHSPDVITAIDGEGRIQYHSPAIERVLGYDQEELVGTKVVDHVHPDDRERVSEGFFSLVEEGEGTVTQEYRVEHADGSWVWLESVTSADEEFRDGGYVINSREITERKRRERELEQKTERLEEFASIVSHDLQTPITVADARLEMAMAECDSEHLPPIGDALTRMDEIIDATLTLAREGRVVDETEPVDLDAVADHCFRTVTPEQATVRATTGLSLEADPERLRHVLENLFANAVEHAGEDVTVRVEDLPNGFYVADDGPGIPEDEREKVFEPGYSKTDSGTGFGLAIVEEIVEAHGWTIDATESDAGGARFEISGVETV</sequence>
<dbReference type="NCBIfam" id="TIGR00229">
    <property type="entry name" value="sensory_box"/>
    <property type="match status" value="1"/>
</dbReference>
<dbReference type="CDD" id="cd00156">
    <property type="entry name" value="REC"/>
    <property type="match status" value="1"/>
</dbReference>
<dbReference type="PRINTS" id="PR00344">
    <property type="entry name" value="BCTRLSENSOR"/>
</dbReference>
<dbReference type="EMBL" id="JAHLKM010000011">
    <property type="protein sequence ID" value="MCQ4333683.1"/>
    <property type="molecule type" value="Genomic_DNA"/>
</dbReference>
<dbReference type="InterPro" id="IPR013655">
    <property type="entry name" value="PAS_fold_3"/>
</dbReference>
<dbReference type="EC" id="2.7.13.3" evidence="2"/>
<keyword evidence="6" id="KW-0902">Two-component regulatory system</keyword>
<dbReference type="InterPro" id="IPR036097">
    <property type="entry name" value="HisK_dim/P_sf"/>
</dbReference>
<dbReference type="SUPFAM" id="SSF52172">
    <property type="entry name" value="CheY-like"/>
    <property type="match status" value="1"/>
</dbReference>
<keyword evidence="13" id="KW-1185">Reference proteome</keyword>
<evidence type="ECO:0000256" key="7">
    <source>
        <dbReference type="PROSITE-ProRule" id="PRU00169"/>
    </source>
</evidence>
<dbReference type="SUPFAM" id="SSF47384">
    <property type="entry name" value="Homodimeric domain of signal transducing histidine kinase"/>
    <property type="match status" value="1"/>
</dbReference>
<organism evidence="12 13">
    <name type="scientific">Natronomonas aquatica</name>
    <dbReference type="NCBI Taxonomy" id="2841590"/>
    <lineage>
        <taxon>Archaea</taxon>
        <taxon>Methanobacteriati</taxon>
        <taxon>Methanobacteriota</taxon>
        <taxon>Stenosarchaea group</taxon>
        <taxon>Halobacteria</taxon>
        <taxon>Halobacteriales</taxon>
        <taxon>Natronomonadaceae</taxon>
        <taxon>Natronomonas</taxon>
    </lineage>
</organism>
<dbReference type="InterPro" id="IPR035965">
    <property type="entry name" value="PAS-like_dom_sf"/>
</dbReference>
<dbReference type="GO" id="GO:0000155">
    <property type="term" value="F:phosphorelay sensor kinase activity"/>
    <property type="evidence" value="ECO:0007669"/>
    <property type="project" value="InterPro"/>
</dbReference>
<evidence type="ECO:0000259" key="8">
    <source>
        <dbReference type="PROSITE" id="PS50109"/>
    </source>
</evidence>
<dbReference type="SUPFAM" id="SSF55785">
    <property type="entry name" value="PYP-like sensor domain (PAS domain)"/>
    <property type="match status" value="1"/>
</dbReference>
<dbReference type="PROSITE" id="PS50109">
    <property type="entry name" value="HIS_KIN"/>
    <property type="match status" value="1"/>
</dbReference>
<evidence type="ECO:0000256" key="3">
    <source>
        <dbReference type="ARBA" id="ARBA00022553"/>
    </source>
</evidence>
<name>A0A9R1CR84_9EURY</name>
<dbReference type="InterPro" id="IPR000014">
    <property type="entry name" value="PAS"/>
</dbReference>
<keyword evidence="3 7" id="KW-0597">Phosphoprotein</keyword>
<dbReference type="Pfam" id="PF00072">
    <property type="entry name" value="Response_reg"/>
    <property type="match status" value="1"/>
</dbReference>
<comment type="catalytic activity">
    <reaction evidence="1">
        <text>ATP + protein L-histidine = ADP + protein N-phospho-L-histidine.</text>
        <dbReference type="EC" id="2.7.13.3"/>
    </reaction>
</comment>
<proteinExistence type="predicted"/>
<dbReference type="PANTHER" id="PTHR43711">
    <property type="entry name" value="TWO-COMPONENT HISTIDINE KINASE"/>
    <property type="match status" value="1"/>
</dbReference>
<dbReference type="Pfam" id="PF00512">
    <property type="entry name" value="HisKA"/>
    <property type="match status" value="1"/>
</dbReference>
<dbReference type="Pfam" id="PF02518">
    <property type="entry name" value="HATPase_c"/>
    <property type="match status" value="1"/>
</dbReference>
<dbReference type="Gene3D" id="3.30.565.10">
    <property type="entry name" value="Histidine kinase-like ATPase, C-terminal domain"/>
    <property type="match status" value="1"/>
</dbReference>
<dbReference type="SUPFAM" id="SSF55874">
    <property type="entry name" value="ATPase domain of HSP90 chaperone/DNA topoisomerase II/histidine kinase"/>
    <property type="match status" value="1"/>
</dbReference>
<dbReference type="Gene3D" id="3.40.50.2300">
    <property type="match status" value="1"/>
</dbReference>
<evidence type="ECO:0000256" key="4">
    <source>
        <dbReference type="ARBA" id="ARBA00022679"/>
    </source>
</evidence>
<evidence type="ECO:0000256" key="2">
    <source>
        <dbReference type="ARBA" id="ARBA00012438"/>
    </source>
</evidence>
<dbReference type="InterPro" id="IPR011006">
    <property type="entry name" value="CheY-like_superfamily"/>
</dbReference>
<feature type="domain" description="PAS" evidence="10">
    <location>
        <begin position="147"/>
        <end position="217"/>
    </location>
</feature>
<dbReference type="InterPro" id="IPR036890">
    <property type="entry name" value="HATPase_C_sf"/>
</dbReference>
<dbReference type="PANTHER" id="PTHR43711:SF1">
    <property type="entry name" value="HISTIDINE KINASE 1"/>
    <property type="match status" value="1"/>
</dbReference>
<evidence type="ECO:0000256" key="1">
    <source>
        <dbReference type="ARBA" id="ARBA00000085"/>
    </source>
</evidence>
<dbReference type="AlphaFoldDB" id="A0A9R1CR84"/>
<dbReference type="SMART" id="SM00388">
    <property type="entry name" value="HisKA"/>
    <property type="match status" value="1"/>
</dbReference>
<dbReference type="InterPro" id="IPR004358">
    <property type="entry name" value="Sig_transdc_His_kin-like_C"/>
</dbReference>
<keyword evidence="4" id="KW-0808">Transferase</keyword>